<dbReference type="Gene3D" id="3.40.50.1010">
    <property type="entry name" value="5'-nuclease"/>
    <property type="match status" value="1"/>
</dbReference>
<reference evidence="2" key="1">
    <citation type="journal article" date="2022" name="ISME J.">
        <title>Genetic and phylogenetic analysis of dissimilatory iodate-reducing bacteria identifies potential niches across the world's oceans.</title>
        <authorList>
            <person name="Reyes-Umana V."/>
            <person name="Henning Z."/>
            <person name="Lee K."/>
            <person name="Barnum T.P."/>
            <person name="Coates J.D."/>
        </authorList>
    </citation>
    <scope>NUCLEOTIDE SEQUENCE [LARGE SCALE GENOMIC DNA]</scope>
    <source>
        <strain evidence="2">IR12</strain>
    </source>
</reference>
<dbReference type="AlphaFoldDB" id="A0A944DBL2"/>
<name>A0A944DBL2_DENI1</name>
<evidence type="ECO:0000313" key="1">
    <source>
        <dbReference type="EMBL" id="MBT0962412.1"/>
    </source>
</evidence>
<sequence>MQVFDASSMIHAWDNYPIAQFPALWNWMADRVAQGVIQMSEVAVEEVGHKVPECVNWLKEAGLQKLPVTEAILLEAMRIKDLLEIEEDRYGSGVDENDLIIIATAKIHDVELVTNEAVQAVLAAHKRKYKIPAVCKMDTVKVPSLDYLLYLKRSEAVFNG</sequence>
<dbReference type="Proteomes" id="UP000694660">
    <property type="component" value="Unassembled WGS sequence"/>
</dbReference>
<protein>
    <submittedName>
        <fullName evidence="1">DUF4411 family protein</fullName>
    </submittedName>
</protein>
<gene>
    <name evidence="1" type="ORF">I8J34_14620</name>
</gene>
<accession>A0A944DBL2</accession>
<keyword evidence="2" id="KW-1185">Reference proteome</keyword>
<evidence type="ECO:0000313" key="2">
    <source>
        <dbReference type="Proteomes" id="UP000694660"/>
    </source>
</evidence>
<dbReference type="Pfam" id="PF14367">
    <property type="entry name" value="DUF4411"/>
    <property type="match status" value="1"/>
</dbReference>
<dbReference type="SUPFAM" id="SSF88723">
    <property type="entry name" value="PIN domain-like"/>
    <property type="match status" value="1"/>
</dbReference>
<proteinExistence type="predicted"/>
<organism evidence="1 2">
    <name type="scientific">Denitromonas iodatirespirans</name>
    <dbReference type="NCBI Taxonomy" id="2795389"/>
    <lineage>
        <taxon>Bacteria</taxon>
        <taxon>Pseudomonadati</taxon>
        <taxon>Pseudomonadota</taxon>
        <taxon>Betaproteobacteria</taxon>
        <taxon>Rhodocyclales</taxon>
        <taxon>Zoogloeaceae</taxon>
        <taxon>Denitromonas</taxon>
    </lineage>
</organism>
<comment type="caution">
    <text evidence="1">The sequence shown here is derived from an EMBL/GenBank/DDBJ whole genome shotgun (WGS) entry which is preliminary data.</text>
</comment>
<dbReference type="EMBL" id="JAEKFT010000016">
    <property type="protein sequence ID" value="MBT0962412.1"/>
    <property type="molecule type" value="Genomic_DNA"/>
</dbReference>
<dbReference type="InterPro" id="IPR029060">
    <property type="entry name" value="PIN-like_dom_sf"/>
</dbReference>
<dbReference type="InterPro" id="IPR016541">
    <property type="entry name" value="UCP008505"/>
</dbReference>
<dbReference type="RefSeq" id="WP_214362360.1">
    <property type="nucleotide sequence ID" value="NZ_JAEKFT010000016.1"/>
</dbReference>